<keyword evidence="5" id="KW-0963">Cytoplasm</keyword>
<dbReference type="Pfam" id="PF18373">
    <property type="entry name" value="Spectrin_2"/>
    <property type="match status" value="1"/>
</dbReference>
<dbReference type="SUPFAM" id="SSF75399">
    <property type="entry name" value="Plakin repeat"/>
    <property type="match status" value="2"/>
</dbReference>
<dbReference type="Proteomes" id="UP000694521">
    <property type="component" value="Unplaced"/>
</dbReference>
<reference evidence="14" key="1">
    <citation type="submission" date="2025-08" db="UniProtKB">
        <authorList>
            <consortium name="Ensembl"/>
        </authorList>
    </citation>
    <scope>IDENTIFICATION</scope>
</reference>
<name>A0A8B9ENG5_ANSCY</name>
<feature type="coiled-coil region" evidence="12">
    <location>
        <begin position="1706"/>
        <end position="1852"/>
    </location>
</feature>
<dbReference type="PANTHER" id="PTHR23169:SF24">
    <property type="entry name" value="DYSTONIN"/>
    <property type="match status" value="1"/>
</dbReference>
<dbReference type="InterPro" id="IPR049538">
    <property type="entry name" value="PCN-like_spectrin-like_rpt"/>
</dbReference>
<dbReference type="InterPro" id="IPR035915">
    <property type="entry name" value="Plakin_repeat_sf"/>
</dbReference>
<dbReference type="Pfam" id="PF21019">
    <property type="entry name" value="Spectrin_3"/>
    <property type="match status" value="1"/>
</dbReference>
<feature type="coiled-coil region" evidence="12">
    <location>
        <begin position="1133"/>
        <end position="1283"/>
    </location>
</feature>
<dbReference type="GO" id="GO:0005198">
    <property type="term" value="F:structural molecule activity"/>
    <property type="evidence" value="ECO:0007669"/>
    <property type="project" value="TreeGrafter"/>
</dbReference>
<protein>
    <recommendedName>
        <fullName evidence="13">SH3 domain-containing protein</fullName>
    </recommendedName>
</protein>
<reference evidence="14" key="2">
    <citation type="submission" date="2025-09" db="UniProtKB">
        <authorList>
            <consortium name="Ensembl"/>
        </authorList>
    </citation>
    <scope>IDENTIFICATION</scope>
</reference>
<evidence type="ECO:0000256" key="4">
    <source>
        <dbReference type="ARBA" id="ARBA00022443"/>
    </source>
</evidence>
<dbReference type="Pfam" id="PF17902">
    <property type="entry name" value="SH3_10"/>
    <property type="match status" value="1"/>
</dbReference>
<feature type="coiled-coil region" evidence="12">
    <location>
        <begin position="415"/>
        <end position="442"/>
    </location>
</feature>
<dbReference type="GO" id="GO:0008017">
    <property type="term" value="F:microtubule binding"/>
    <property type="evidence" value="ECO:0007669"/>
    <property type="project" value="TreeGrafter"/>
</dbReference>
<dbReference type="GO" id="GO:0016020">
    <property type="term" value="C:membrane"/>
    <property type="evidence" value="ECO:0007669"/>
    <property type="project" value="TreeGrafter"/>
</dbReference>
<evidence type="ECO:0000256" key="8">
    <source>
        <dbReference type="ARBA" id="ARBA00022949"/>
    </source>
</evidence>
<dbReference type="SMART" id="SM00250">
    <property type="entry name" value="PLEC"/>
    <property type="match status" value="11"/>
</dbReference>
<organism evidence="14 15">
    <name type="scientific">Anser cygnoides</name>
    <name type="common">Swan goose</name>
    <dbReference type="NCBI Taxonomy" id="8845"/>
    <lineage>
        <taxon>Eukaryota</taxon>
        <taxon>Metazoa</taxon>
        <taxon>Chordata</taxon>
        <taxon>Craniata</taxon>
        <taxon>Vertebrata</taxon>
        <taxon>Euteleostomi</taxon>
        <taxon>Archelosauria</taxon>
        <taxon>Archosauria</taxon>
        <taxon>Dinosauria</taxon>
        <taxon>Saurischia</taxon>
        <taxon>Theropoda</taxon>
        <taxon>Coelurosauria</taxon>
        <taxon>Aves</taxon>
        <taxon>Neognathae</taxon>
        <taxon>Galloanserae</taxon>
        <taxon>Anseriformes</taxon>
        <taxon>Anatidae</taxon>
        <taxon>Anserinae</taxon>
        <taxon>Anser</taxon>
    </lineage>
</organism>
<dbReference type="FunFam" id="1.20.58.60:FF:000010">
    <property type="entry name" value="plectin isoform X2"/>
    <property type="match status" value="1"/>
</dbReference>
<dbReference type="PROSITE" id="PS50002">
    <property type="entry name" value="SH3"/>
    <property type="match status" value="1"/>
</dbReference>
<feature type="coiled-coil region" evidence="12">
    <location>
        <begin position="1356"/>
        <end position="1670"/>
    </location>
</feature>
<dbReference type="Pfam" id="PF00435">
    <property type="entry name" value="Spectrin"/>
    <property type="match status" value="1"/>
</dbReference>
<evidence type="ECO:0000313" key="14">
    <source>
        <dbReference type="Ensembl" id="ENSACDP00005024412.1"/>
    </source>
</evidence>
<evidence type="ECO:0000259" key="13">
    <source>
        <dbReference type="PROSITE" id="PS50002"/>
    </source>
</evidence>
<dbReference type="GO" id="GO:0042060">
    <property type="term" value="P:wound healing"/>
    <property type="evidence" value="ECO:0007669"/>
    <property type="project" value="TreeGrafter"/>
</dbReference>
<dbReference type="FunFam" id="3.90.1290.10:FF:000001">
    <property type="entry name" value="Plectin a"/>
    <property type="match status" value="1"/>
</dbReference>
<evidence type="ECO:0000256" key="6">
    <source>
        <dbReference type="ARBA" id="ARBA00022553"/>
    </source>
</evidence>
<comment type="similarity">
    <text evidence="3">Belongs to the plakin or cytolinker family.</text>
</comment>
<keyword evidence="9 12" id="KW-0175">Coiled coil</keyword>
<dbReference type="GO" id="GO:0005737">
    <property type="term" value="C:cytoplasm"/>
    <property type="evidence" value="ECO:0007669"/>
    <property type="project" value="TreeGrafter"/>
</dbReference>
<keyword evidence="15" id="KW-1185">Reference proteome</keyword>
<dbReference type="InterPro" id="IPR043197">
    <property type="entry name" value="Plakin"/>
</dbReference>
<keyword evidence="10" id="KW-0206">Cytoskeleton</keyword>
<proteinExistence type="inferred from homology"/>
<dbReference type="InterPro" id="IPR002017">
    <property type="entry name" value="Spectrin_repeat"/>
</dbReference>
<evidence type="ECO:0000256" key="9">
    <source>
        <dbReference type="ARBA" id="ARBA00023054"/>
    </source>
</evidence>
<evidence type="ECO:0000256" key="7">
    <source>
        <dbReference type="ARBA" id="ARBA00022737"/>
    </source>
</evidence>
<evidence type="ECO:0000256" key="1">
    <source>
        <dbReference type="ARBA" id="ARBA00004245"/>
    </source>
</evidence>
<evidence type="ECO:0000256" key="2">
    <source>
        <dbReference type="ARBA" id="ARBA00004282"/>
    </source>
</evidence>
<dbReference type="Ensembl" id="ENSACDT00005029169.1">
    <property type="protein sequence ID" value="ENSACDP00005024412.1"/>
    <property type="gene ID" value="ENSACDG00005017651.1"/>
</dbReference>
<dbReference type="InterPro" id="IPR018159">
    <property type="entry name" value="Spectrin/alpha-actinin"/>
</dbReference>
<dbReference type="FunFam" id="2.30.30.40:FF:000011">
    <property type="entry name" value="Microtubule-actin cross-linking factor 1"/>
    <property type="match status" value="1"/>
</dbReference>
<dbReference type="FunFam" id="1.20.58.60:FF:000009">
    <property type="entry name" value="dystonin isoform X1"/>
    <property type="match status" value="1"/>
</dbReference>
<dbReference type="Gene3D" id="3.30.160.780">
    <property type="match status" value="1"/>
</dbReference>
<dbReference type="Gene3D" id="3.90.1290.10">
    <property type="entry name" value="Plakin repeat"/>
    <property type="match status" value="2"/>
</dbReference>
<dbReference type="Gene3D" id="2.30.30.40">
    <property type="entry name" value="SH3 Domains"/>
    <property type="match status" value="1"/>
</dbReference>
<sequence>MNSTSYSYHSSDSLFSNSTSARTSVDSNENFLSVNCGPTLIKSCISFGNATLEGNRLEMLQQIANRIQRDSRSCEDKLILARNALQSDTKRLESGLQFQHEAEIAGYLLESENLLRQQVIDAQILIDGKYYQADQLVQRVAKLRDELMAIRTECSSVYSKGHALTTEQTKLMISGITESLNSGFTTNLTPELNAAMTQGLTPSLTSSSLTSGLSSGLTSRLTPAITPAYTPGIPPWLIQSYVAGVDSGTLQTLKLMQIRKPLMKSAFVDQNLTEEEVNMKFVQDLLNWVEEMQVQLDRAEWGSDLPSVESHLENHKNVHKAIEEFESSLKEAKMSEIQMTAPLKLSYAEKLHKLESQYSKLLNTSRNQERHLDTLHNFVSRATRELIWLNEKEEEEVAYDWSERNPNITRKKEYHAELMRELDQKEEVIKSVQEIAEQLLLENHPARLTIEAYRAAMQTQWSWILQLCHCVEQHLRENAAYFEFFSDAKEAMEYLKNLKDAIYRKYSCDRTSSLHRLEDLVQESMEEKEQLLQYKSTVAGLVGRAKAIIQLKPRNPDCILKTSIPIKAICDYRQIEITIYKDDECVLANNSHRAKWKVISPSGNEAMVPSVCFTVPPPNKEAIDTANRIEQQFQNVLALWHESHVNMKSVVSWHYLTNEIEAVRAGNVASIKTMLPGEHQQVLSNLQSRFDDFVEDSQESKIFTSSDTAQLEREVNICKQYYQELLKSAEREEQEESIYNLYISEVRNIRLRLESCEERLIRQIRTPMERDDLHESVFRISEQEKLKKELDRLKDDLGGITDKCEEFFSQAAGSPSVPTLRSELNIVIQNMNQVYSMSSIYIDKLKTVNLVLKNTQGAESLVKLYETKLCEEEAVTADKNNIENLMGTLKQWRSEVDEKREVFHALEDELQKAKMISDQMFKMHKERDLDFDWHKEKVDQLAERWQNIHSQIENRLRDLESINKSLKYYKDTYNSLDTWIQQVEDTQRKIQEIHPENSKALAKQLNQHKMLVSEIEMKQSKIDECQKYAEQYSAAVKDYELQTMTYRAMVDSQQKSPVKRRRMQSSSDFIIQEFMDLRTRYTALVTLMTQYIKFAGDSLKRLEEEEILRKEEASVREAYSDLMAQQNSTTDENRKLMGKVKALEEMLEDMKKQKFQVEQELPKLREAAENERKKQQKDMEEICLQKTKAEQEAKQCRVDLESIEKEKADAKQELECVRQLVFQAETQRSILEENLRAFRNQIEESTFTRRNLEEHLRRKDTNLHDLEQQKKSLMQELKKKTEGEEKLMKLIKQMEQDLECKGNLSEIKLKEKEKTEARRKVVEGRYSVTRETSLPIYTAGQSSQCKTDSEITSFQKKQEAKIVEELKQKVDELNLANKKADKTIKDLKYELNEIELQKSSTEEKSRLLKEKLDEVNSELKCLKIKLEEKDQVEQGYLQQLKELDKQLHRTTGKAEEVMQEAIDLRKIKMNYQEELKSVHQEKAHLKREVEELTRSQAKTEITIKHLNSQISSLQKEKLAAEHRTQSCKGEASNLQDKYKKIQEELLQKTKVEKEYHQEIQMLKNELAKSNQVSETLKRKIEDLNKWNTETKLLMKQIQSESEKMTLEKQSIQRKNEALKTLADGFKEQLRTTNEQLHKQTIMEQEFLCKIKSLEDDLAKTKDLASEYKQKCDKQSASTLTIDLEIKNLNAQMCALTTEKKVSEQKIQLQEVHIQELSSKLKKLQDELHQKTLDEQMARKKMILFQEESIKFKHSAEEFRKKVEKLLESHSNTEKDISGIKLECVALQQEKHMAEENIMLYKIQIEDLQERLKKCHEQLQQGKHAEMDYHQKCRKLEEELEVQKRLVEGLKQKMDLQVKESEHRFLLFQNEVQQNNKFKDCGFNLSCERRGNYLNDTSAREFEQLLPHAKPHSPLFRQKQERSGFTTGQIEENTLYVSADDTIPKEVQFQMSRINQSLEDGNPQSFTEFVSQTSTQFQITFDKASEISGTSERDKLRNRNLHSSRQTVRPGEDMKHELGLVKLHPLEIVKNKQYDMHVEVTTLKQENDKTFGNEDRMFEGYKTSEGFRREDFAKMNSFLGEEILRTADDTQLEYFTEEYDDIKFQGLRHDVTARQLAEVKLLDRLTIEELRSGQKTINEVQKSLEKFLTKPTAIAGLYLESSKEILSFALAVKKRIIGKALALAFLEAQAATGFIIDPTTGQKFSVDDSVVRELADNEFKSRLHEAEKAVLGYCCSGKVLSVYQAMEARLVERQKGKNILEAQIASGGVIDPIRGVRVPPETAVQLGLLSNTILKFLHEPSSNAKCFHNPNNRKAMYYCDLLKMSLFSVGSKCFLLPVGERKISSPSAEKSHKISVVDIKTGAEMSSYEAYQKKCVDKATYLELSKQEFDWKESTCFDSDGNSFLLLTDLKTGVQFNIEETLNQGRIDRAVVNKYKEGLITINEFGDILLTSSQPNKDLKSPIAGFWLSETNERIPVLKASRKNLVDRVTALRCLEAQVSTGGIIDPFTGKKYSVSEALQRELIDDGCAKQIQQCELIFTGIIHPVRNTVMSAVEAMSVNALDKEMGMRCLEYQYLTGGLIDPKSHSRLTMEDAIKSGVIDAVTATKMKDEKMYVKVITCPKTKKKLTYKEALERAVFDCHTGLRLLEAAQPMKTGISSLYYAS</sequence>
<accession>A0A8B9ENG5</accession>
<keyword evidence="6" id="KW-0597">Phosphoprotein</keyword>
<dbReference type="Pfam" id="PF21020">
    <property type="entry name" value="Spectrin_4"/>
    <property type="match status" value="1"/>
</dbReference>
<keyword evidence="8" id="KW-0965">Cell junction</keyword>
<dbReference type="Pfam" id="PF21097">
    <property type="entry name" value="SR_plectin_7"/>
    <property type="match status" value="1"/>
</dbReference>
<dbReference type="FunFam" id="1.20.58.60:FF:000052">
    <property type="entry name" value="dystonin isoform X2"/>
    <property type="match status" value="1"/>
</dbReference>
<dbReference type="InterPro" id="IPR001101">
    <property type="entry name" value="Plectin_repeat"/>
</dbReference>
<feature type="coiled-coil region" evidence="12">
    <location>
        <begin position="882"/>
        <end position="916"/>
    </location>
</feature>
<dbReference type="GO" id="GO:0005882">
    <property type="term" value="C:intermediate filament"/>
    <property type="evidence" value="ECO:0007669"/>
    <property type="project" value="TreeGrafter"/>
</dbReference>
<dbReference type="InterPro" id="IPR041615">
    <property type="entry name" value="Desmoplakin_SH3"/>
</dbReference>
<dbReference type="GO" id="GO:0005925">
    <property type="term" value="C:focal adhesion"/>
    <property type="evidence" value="ECO:0007669"/>
    <property type="project" value="TreeGrafter"/>
</dbReference>
<dbReference type="FunFam" id="1.20.58.60:FF:000060">
    <property type="entry name" value="dystonin isoform X2"/>
    <property type="match status" value="1"/>
</dbReference>
<comment type="subcellular location">
    <subcellularLocation>
        <location evidence="2">Cell junction</location>
    </subcellularLocation>
    <subcellularLocation>
        <location evidence="1">Cytoplasm</location>
        <location evidence="1">Cytoskeleton</location>
    </subcellularLocation>
</comment>
<dbReference type="Gene3D" id="1.20.58.1060">
    <property type="match status" value="1"/>
</dbReference>
<keyword evidence="7" id="KW-0677">Repeat</keyword>
<dbReference type="SMART" id="SM00150">
    <property type="entry name" value="SPEC"/>
    <property type="match status" value="3"/>
</dbReference>
<dbReference type="InterPro" id="IPR001452">
    <property type="entry name" value="SH3_domain"/>
</dbReference>
<dbReference type="SUPFAM" id="SSF46966">
    <property type="entry name" value="Spectrin repeat"/>
    <property type="match status" value="4"/>
</dbReference>
<evidence type="ECO:0000256" key="10">
    <source>
        <dbReference type="ARBA" id="ARBA00023212"/>
    </source>
</evidence>
<dbReference type="InterPro" id="IPR041573">
    <property type="entry name" value="Desmoplakin_Spectrin-like"/>
</dbReference>
<dbReference type="Pfam" id="PF00681">
    <property type="entry name" value="Plectin"/>
    <property type="match status" value="4"/>
</dbReference>
<evidence type="ECO:0000256" key="11">
    <source>
        <dbReference type="PROSITE-ProRule" id="PRU00192"/>
    </source>
</evidence>
<evidence type="ECO:0000313" key="15">
    <source>
        <dbReference type="Proteomes" id="UP000694521"/>
    </source>
</evidence>
<dbReference type="GO" id="GO:0030056">
    <property type="term" value="C:hemidesmosome"/>
    <property type="evidence" value="ECO:0007669"/>
    <property type="project" value="TreeGrafter"/>
</dbReference>
<dbReference type="CDD" id="cd00176">
    <property type="entry name" value="SPEC"/>
    <property type="match status" value="1"/>
</dbReference>
<evidence type="ECO:0000256" key="5">
    <source>
        <dbReference type="ARBA" id="ARBA00022490"/>
    </source>
</evidence>
<dbReference type="GO" id="GO:0045104">
    <property type="term" value="P:intermediate filament cytoskeleton organization"/>
    <property type="evidence" value="ECO:0007669"/>
    <property type="project" value="InterPro"/>
</dbReference>
<dbReference type="GO" id="GO:0031581">
    <property type="term" value="P:hemidesmosome assembly"/>
    <property type="evidence" value="ECO:0007669"/>
    <property type="project" value="TreeGrafter"/>
</dbReference>
<feature type="domain" description="SH3" evidence="13">
    <location>
        <begin position="561"/>
        <end position="618"/>
    </location>
</feature>
<dbReference type="Gene3D" id="1.20.58.60">
    <property type="match status" value="4"/>
</dbReference>
<evidence type="ECO:0000256" key="3">
    <source>
        <dbReference type="ARBA" id="ARBA00009109"/>
    </source>
</evidence>
<keyword evidence="4 11" id="KW-0728">SH3 domain</keyword>
<evidence type="ECO:0000256" key="12">
    <source>
        <dbReference type="SAM" id="Coils"/>
    </source>
</evidence>
<dbReference type="PANTHER" id="PTHR23169">
    <property type="entry name" value="ENVOPLAKIN"/>
    <property type="match status" value="1"/>
</dbReference>